<gene>
    <name evidence="3" type="ORF">GCM10007874_10540</name>
</gene>
<evidence type="ECO:0008006" key="5">
    <source>
        <dbReference type="Google" id="ProtNLM"/>
    </source>
</evidence>
<organism evidence="3 4">
    <name type="scientific">Labrys miyagiensis</name>
    <dbReference type="NCBI Taxonomy" id="346912"/>
    <lineage>
        <taxon>Bacteria</taxon>
        <taxon>Pseudomonadati</taxon>
        <taxon>Pseudomonadota</taxon>
        <taxon>Alphaproteobacteria</taxon>
        <taxon>Hyphomicrobiales</taxon>
        <taxon>Xanthobacteraceae</taxon>
        <taxon>Labrys</taxon>
    </lineage>
</organism>
<sequence>MKLKDKLVKAIARPRQAAILPLALAGTLLTFQVNSALAQTVGGGAAGIAQPIITILQQIQSVMLGPLGVSVFVIGLIAIGMACLRSVIPWGWLVAYFVGSAIAFGAPEIVSTIQSAVGGG</sequence>
<dbReference type="EMBL" id="BSPC01000008">
    <property type="protein sequence ID" value="GLS18038.1"/>
    <property type="molecule type" value="Genomic_DNA"/>
</dbReference>
<dbReference type="Proteomes" id="UP001156882">
    <property type="component" value="Unassembled WGS sequence"/>
</dbReference>
<keyword evidence="2" id="KW-0812">Transmembrane</keyword>
<feature type="transmembrane region" description="Helical" evidence="2">
    <location>
        <begin position="90"/>
        <end position="110"/>
    </location>
</feature>
<evidence type="ECO:0000313" key="4">
    <source>
        <dbReference type="Proteomes" id="UP001156882"/>
    </source>
</evidence>
<comment type="caution">
    <text evidence="3">The sequence shown here is derived from an EMBL/GenBank/DDBJ whole genome shotgun (WGS) entry which is preliminary data.</text>
</comment>
<dbReference type="Pfam" id="PF04956">
    <property type="entry name" value="TrbC"/>
    <property type="match status" value="1"/>
</dbReference>
<evidence type="ECO:0000256" key="2">
    <source>
        <dbReference type="SAM" id="Phobius"/>
    </source>
</evidence>
<name>A0ABQ6CEF3_9HYPH</name>
<dbReference type="RefSeq" id="WP_284310869.1">
    <property type="nucleotide sequence ID" value="NZ_BSPC01000008.1"/>
</dbReference>
<evidence type="ECO:0000256" key="1">
    <source>
        <dbReference type="ARBA" id="ARBA00004141"/>
    </source>
</evidence>
<keyword evidence="4" id="KW-1185">Reference proteome</keyword>
<comment type="subcellular location">
    <subcellularLocation>
        <location evidence="1">Membrane</location>
        <topology evidence="1">Multi-pass membrane protein</topology>
    </subcellularLocation>
</comment>
<protein>
    <recommendedName>
        <fullName evidence="5">Type IV secretion system protein VirB2</fullName>
    </recommendedName>
</protein>
<keyword evidence="2" id="KW-1133">Transmembrane helix</keyword>
<feature type="transmembrane region" description="Helical" evidence="2">
    <location>
        <begin position="62"/>
        <end position="83"/>
    </location>
</feature>
<keyword evidence="2" id="KW-0472">Membrane</keyword>
<evidence type="ECO:0000313" key="3">
    <source>
        <dbReference type="EMBL" id="GLS18038.1"/>
    </source>
</evidence>
<reference evidence="4" key="1">
    <citation type="journal article" date="2019" name="Int. J. Syst. Evol. Microbiol.">
        <title>The Global Catalogue of Microorganisms (GCM) 10K type strain sequencing project: providing services to taxonomists for standard genome sequencing and annotation.</title>
        <authorList>
            <consortium name="The Broad Institute Genomics Platform"/>
            <consortium name="The Broad Institute Genome Sequencing Center for Infectious Disease"/>
            <person name="Wu L."/>
            <person name="Ma J."/>
        </authorList>
    </citation>
    <scope>NUCLEOTIDE SEQUENCE [LARGE SCALE GENOMIC DNA]</scope>
    <source>
        <strain evidence="4">NBRC 101365</strain>
    </source>
</reference>
<proteinExistence type="predicted"/>
<dbReference type="InterPro" id="IPR007039">
    <property type="entry name" value="TrbC/VirB2"/>
</dbReference>
<accession>A0ABQ6CEF3</accession>